<evidence type="ECO:0000256" key="14">
    <source>
        <dbReference type="ARBA" id="ARBA00023136"/>
    </source>
</evidence>
<feature type="signal peptide" evidence="18">
    <location>
        <begin position="1"/>
        <end position="17"/>
    </location>
</feature>
<evidence type="ECO:0000256" key="17">
    <source>
        <dbReference type="SAM" id="Phobius"/>
    </source>
</evidence>
<keyword evidence="6" id="KW-0479">Metal-binding</keyword>
<gene>
    <name evidence="22" type="ORF">BDV23DRAFT_53017</name>
</gene>
<dbReference type="SUPFAM" id="SSF49503">
    <property type="entry name" value="Cupredoxins"/>
    <property type="match status" value="3"/>
</dbReference>
<dbReference type="GO" id="GO:0033573">
    <property type="term" value="C:high-affinity iron permease complex"/>
    <property type="evidence" value="ECO:0007669"/>
    <property type="project" value="TreeGrafter"/>
</dbReference>
<keyword evidence="4" id="KW-0410">Iron transport</keyword>
<keyword evidence="15" id="KW-0325">Glycoprotein</keyword>
<comment type="similarity">
    <text evidence="1">Belongs to the multicopper oxidase family.</text>
</comment>
<evidence type="ECO:0000256" key="8">
    <source>
        <dbReference type="ARBA" id="ARBA00022737"/>
    </source>
</evidence>
<dbReference type="InterPro" id="IPR001117">
    <property type="entry name" value="Cu-oxidase_2nd"/>
</dbReference>
<feature type="domain" description="Plastocyanin-like" evidence="20">
    <location>
        <begin position="359"/>
        <end position="491"/>
    </location>
</feature>
<keyword evidence="13" id="KW-0406">Ion transport</keyword>
<evidence type="ECO:0000256" key="2">
    <source>
        <dbReference type="ARBA" id="ARBA00022448"/>
    </source>
</evidence>
<dbReference type="PANTHER" id="PTHR11709:SF361">
    <property type="entry name" value="IRON TRANSPORT MULTICOPPER OXIDASE FET3"/>
    <property type="match status" value="1"/>
</dbReference>
<evidence type="ECO:0000256" key="11">
    <source>
        <dbReference type="ARBA" id="ARBA00023004"/>
    </source>
</evidence>
<protein>
    <submittedName>
        <fullName evidence="22">Cupredoxin</fullName>
    </submittedName>
</protein>
<keyword evidence="12" id="KW-0186">Copper</keyword>
<evidence type="ECO:0000259" key="21">
    <source>
        <dbReference type="Pfam" id="PF07732"/>
    </source>
</evidence>
<evidence type="ECO:0000259" key="20">
    <source>
        <dbReference type="Pfam" id="PF07731"/>
    </source>
</evidence>
<feature type="transmembrane region" description="Helical" evidence="17">
    <location>
        <begin position="548"/>
        <end position="570"/>
    </location>
</feature>
<feature type="domain" description="Plastocyanin-like" evidence="21">
    <location>
        <begin position="26"/>
        <end position="140"/>
    </location>
</feature>
<organism evidence="22">
    <name type="scientific">Petromyces alliaceus</name>
    <name type="common">Aspergillus alliaceus</name>
    <dbReference type="NCBI Taxonomy" id="209559"/>
    <lineage>
        <taxon>Eukaryota</taxon>
        <taxon>Fungi</taxon>
        <taxon>Dikarya</taxon>
        <taxon>Ascomycota</taxon>
        <taxon>Pezizomycotina</taxon>
        <taxon>Eurotiomycetes</taxon>
        <taxon>Eurotiomycetidae</taxon>
        <taxon>Eurotiales</taxon>
        <taxon>Aspergillaceae</taxon>
        <taxon>Aspergillus</taxon>
        <taxon>Aspergillus subgen. Circumdati</taxon>
    </lineage>
</organism>
<dbReference type="Pfam" id="PF07732">
    <property type="entry name" value="Cu-oxidase_3"/>
    <property type="match status" value="1"/>
</dbReference>
<keyword evidence="2" id="KW-0813">Transport</keyword>
<evidence type="ECO:0000256" key="7">
    <source>
        <dbReference type="ARBA" id="ARBA00022729"/>
    </source>
</evidence>
<dbReference type="InterPro" id="IPR002355">
    <property type="entry name" value="Cu_oxidase_Cu_BS"/>
</dbReference>
<dbReference type="PANTHER" id="PTHR11709">
    <property type="entry name" value="MULTI-COPPER OXIDASE"/>
    <property type="match status" value="1"/>
</dbReference>
<dbReference type="PROSITE" id="PS00080">
    <property type="entry name" value="MULTICOPPER_OXIDASE2"/>
    <property type="match status" value="1"/>
</dbReference>
<keyword evidence="3" id="KW-1003">Cell membrane</keyword>
<dbReference type="Pfam" id="PF00394">
    <property type="entry name" value="Cu-oxidase"/>
    <property type="match status" value="1"/>
</dbReference>
<keyword evidence="5 17" id="KW-0812">Transmembrane</keyword>
<dbReference type="FunFam" id="2.60.40.420:FF:000024">
    <property type="entry name" value="FET5p Multicopper oxidase"/>
    <property type="match status" value="1"/>
</dbReference>
<dbReference type="InterPro" id="IPR011707">
    <property type="entry name" value="Cu-oxidase-like_N"/>
</dbReference>
<evidence type="ECO:0000256" key="10">
    <source>
        <dbReference type="ARBA" id="ARBA00023002"/>
    </source>
</evidence>
<dbReference type="PROSITE" id="PS00079">
    <property type="entry name" value="MULTICOPPER_OXIDASE1"/>
    <property type="match status" value="2"/>
</dbReference>
<evidence type="ECO:0000256" key="12">
    <source>
        <dbReference type="ARBA" id="ARBA00023008"/>
    </source>
</evidence>
<evidence type="ECO:0000256" key="1">
    <source>
        <dbReference type="ARBA" id="ARBA00010609"/>
    </source>
</evidence>
<dbReference type="Gene3D" id="2.60.40.420">
    <property type="entry name" value="Cupredoxins - blue copper proteins"/>
    <property type="match status" value="3"/>
</dbReference>
<dbReference type="FunFam" id="2.60.40.420:FF:000022">
    <property type="entry name" value="FET5p Multicopper oxidase"/>
    <property type="match status" value="1"/>
</dbReference>
<dbReference type="CDD" id="cd13851">
    <property type="entry name" value="CuRO_1_Fet3p"/>
    <property type="match status" value="1"/>
</dbReference>
<dbReference type="InterPro" id="IPR033138">
    <property type="entry name" value="Cu_oxidase_CS"/>
</dbReference>
<dbReference type="OrthoDB" id="2121828at2759"/>
<dbReference type="CDD" id="cd13899">
    <property type="entry name" value="CuRO_3_Fet3p"/>
    <property type="match status" value="1"/>
</dbReference>
<evidence type="ECO:0000256" key="5">
    <source>
        <dbReference type="ARBA" id="ARBA00022692"/>
    </source>
</evidence>
<evidence type="ECO:0000256" key="9">
    <source>
        <dbReference type="ARBA" id="ARBA00022989"/>
    </source>
</evidence>
<comment type="subcellular location">
    <subcellularLocation>
        <location evidence="16">Cell membrane</location>
        <topology evidence="16">Single-pass type I membrane protein</topology>
        <orientation evidence="16">Extracellular side</orientation>
    </subcellularLocation>
</comment>
<proteinExistence type="inferred from homology"/>
<keyword evidence="10" id="KW-0560">Oxidoreductase</keyword>
<evidence type="ECO:0000256" key="3">
    <source>
        <dbReference type="ARBA" id="ARBA00022475"/>
    </source>
</evidence>
<evidence type="ECO:0000256" key="15">
    <source>
        <dbReference type="ARBA" id="ARBA00023180"/>
    </source>
</evidence>
<dbReference type="InterPro" id="IPR011706">
    <property type="entry name" value="Cu-oxidase_C"/>
</dbReference>
<dbReference type="InterPro" id="IPR045087">
    <property type="entry name" value="Cu-oxidase_fam"/>
</dbReference>
<dbReference type="EMBL" id="ML735235">
    <property type="protein sequence ID" value="KAE8392683.1"/>
    <property type="molecule type" value="Genomic_DNA"/>
</dbReference>
<keyword evidence="11" id="KW-0408">Iron</keyword>
<dbReference type="Proteomes" id="UP000326877">
    <property type="component" value="Unassembled WGS sequence"/>
</dbReference>
<evidence type="ECO:0000256" key="18">
    <source>
        <dbReference type="SAM" id="SignalP"/>
    </source>
</evidence>
<dbReference type="AlphaFoldDB" id="A0A5N7CGQ7"/>
<keyword evidence="7 18" id="KW-0732">Signal</keyword>
<accession>A0A5N7CGQ7</accession>
<dbReference type="InterPro" id="IPR008972">
    <property type="entry name" value="Cupredoxin"/>
</dbReference>
<evidence type="ECO:0000259" key="19">
    <source>
        <dbReference type="Pfam" id="PF00394"/>
    </source>
</evidence>
<evidence type="ECO:0000256" key="16">
    <source>
        <dbReference type="ARBA" id="ARBA00037814"/>
    </source>
</evidence>
<keyword evidence="9 17" id="KW-1133">Transmembrane helix</keyword>
<evidence type="ECO:0000313" key="22">
    <source>
        <dbReference type="EMBL" id="KAE8392683.1"/>
    </source>
</evidence>
<dbReference type="InterPro" id="IPR044130">
    <property type="entry name" value="CuRO_2_Fet3-like"/>
</dbReference>
<sequence>MLLWLVGYLVHILAARAKTLNYEWNITWVSANPDGLQERPVIGINGQWPLPVLNFTLGDRVVAKVYNALGNESTSIHWHGFFQNGTTHMDGAPSITQCDIAPGSTFVYNFTVDQTGTYWYHSHARGQYPDGLRQALVIKGADEPYAGLYDEERIITLSEWYHDPMPALLKQFISVLNPTGAEPVPKSALMNDTQNLTLAVEPGKTYLFRLVNVAAFASQYFWIEGHTMKIVEIDGVWTEPAEASMIYITAAQRYSFLVTMKNDTSKNYAMVGSMDTDLFDTLPPTLNYNVTGWLVYDEKANKPSPTDISSFDPYDDFNLVPVDGEKLLGDPDYTVTLDLTMDNLGDGANYAFFNGITYIMPKVPTLYTALSTGSAATNSTIYGYNTNAFVLNKGDIIDLVLNNDDTGKHPFHLHGHNFQVIARSDEDAGHYDASNHPAFPSVPMRRDTIYVKPTGYFVIRFRADNPGVWIFHCHIEWHMDAGLAVVLVEAPLELQRTLIIPDDHWQACDASDTLKEGNAAGNAKDFYDLTGENTSVPPLPASFTARGIVALVFSCIAAILGLMSIVWYVYILSFPAVIQPIFNLQFGVKWSLCTDGYRYGMAPITRTQPSTDERREVESN</sequence>
<dbReference type="GO" id="GO:0033215">
    <property type="term" value="P:reductive iron assimilation"/>
    <property type="evidence" value="ECO:0007669"/>
    <property type="project" value="TreeGrafter"/>
</dbReference>
<evidence type="ECO:0000256" key="6">
    <source>
        <dbReference type="ARBA" id="ARBA00022723"/>
    </source>
</evidence>
<feature type="domain" description="Plastocyanin-like" evidence="19">
    <location>
        <begin position="152"/>
        <end position="298"/>
    </location>
</feature>
<dbReference type="CDD" id="cd13877">
    <property type="entry name" value="CuRO_2_Fet3p_like"/>
    <property type="match status" value="1"/>
</dbReference>
<keyword evidence="8" id="KW-0677">Repeat</keyword>
<feature type="chain" id="PRO_5024855418" evidence="18">
    <location>
        <begin position="18"/>
        <end position="620"/>
    </location>
</feature>
<dbReference type="GO" id="GO:0004322">
    <property type="term" value="F:ferroxidase activity"/>
    <property type="evidence" value="ECO:0007669"/>
    <property type="project" value="TreeGrafter"/>
</dbReference>
<keyword evidence="14 17" id="KW-0472">Membrane</keyword>
<evidence type="ECO:0000256" key="13">
    <source>
        <dbReference type="ARBA" id="ARBA00023065"/>
    </source>
</evidence>
<dbReference type="GO" id="GO:0005507">
    <property type="term" value="F:copper ion binding"/>
    <property type="evidence" value="ECO:0007669"/>
    <property type="project" value="InterPro"/>
</dbReference>
<dbReference type="GO" id="GO:0010106">
    <property type="term" value="P:cellular response to iron ion starvation"/>
    <property type="evidence" value="ECO:0007669"/>
    <property type="project" value="TreeGrafter"/>
</dbReference>
<dbReference type="Pfam" id="PF07731">
    <property type="entry name" value="Cu-oxidase_2"/>
    <property type="match status" value="1"/>
</dbReference>
<reference evidence="22" key="1">
    <citation type="submission" date="2019-04" db="EMBL/GenBank/DDBJ databases">
        <title>Friends and foes A comparative genomics studyof 23 Aspergillus species from section Flavi.</title>
        <authorList>
            <consortium name="DOE Joint Genome Institute"/>
            <person name="Kjaerbolling I."/>
            <person name="Vesth T."/>
            <person name="Frisvad J.C."/>
            <person name="Nybo J.L."/>
            <person name="Theobald S."/>
            <person name="Kildgaard S."/>
            <person name="Isbrandt T."/>
            <person name="Kuo A."/>
            <person name="Sato A."/>
            <person name="Lyhne E.K."/>
            <person name="Kogle M.E."/>
            <person name="Wiebenga A."/>
            <person name="Kun R.S."/>
            <person name="Lubbers R.J."/>
            <person name="Makela M.R."/>
            <person name="Barry K."/>
            <person name="Chovatia M."/>
            <person name="Clum A."/>
            <person name="Daum C."/>
            <person name="Haridas S."/>
            <person name="He G."/>
            <person name="LaButti K."/>
            <person name="Lipzen A."/>
            <person name="Mondo S."/>
            <person name="Riley R."/>
            <person name="Salamov A."/>
            <person name="Simmons B.A."/>
            <person name="Magnuson J.K."/>
            <person name="Henrissat B."/>
            <person name="Mortensen U.H."/>
            <person name="Larsen T.O."/>
            <person name="Devries R.P."/>
            <person name="Grigoriev I.V."/>
            <person name="Machida M."/>
            <person name="Baker S.E."/>
            <person name="Andersen M.R."/>
        </authorList>
    </citation>
    <scope>NUCLEOTIDE SEQUENCE [LARGE SCALE GENOMIC DNA]</scope>
    <source>
        <strain evidence="22">IBT 14317</strain>
    </source>
</reference>
<evidence type="ECO:0000256" key="4">
    <source>
        <dbReference type="ARBA" id="ARBA00022496"/>
    </source>
</evidence>
<dbReference type="FunFam" id="2.60.40.420:FF:000025">
    <property type="entry name" value="FET5p Multicopper oxidase"/>
    <property type="match status" value="1"/>
</dbReference>
<name>A0A5N7CGQ7_PETAA</name>